<keyword evidence="8 9" id="KW-0092">Biotin</keyword>
<evidence type="ECO:0000256" key="3">
    <source>
        <dbReference type="ARBA" id="ARBA00017562"/>
    </source>
</evidence>
<dbReference type="RefSeq" id="WP_342626999.1">
    <property type="nucleotide sequence ID" value="NZ_CP152276.1"/>
</dbReference>
<evidence type="ECO:0000256" key="8">
    <source>
        <dbReference type="ARBA" id="ARBA00023267"/>
    </source>
</evidence>
<feature type="domain" description="Lipoyl-binding" evidence="11">
    <location>
        <begin position="67"/>
        <end position="143"/>
    </location>
</feature>
<dbReference type="PROSITE" id="PS50968">
    <property type="entry name" value="BIOTINYL_LIPOYL"/>
    <property type="match status" value="1"/>
</dbReference>
<evidence type="ECO:0000259" key="11">
    <source>
        <dbReference type="PROSITE" id="PS50968"/>
    </source>
</evidence>
<dbReference type="CDD" id="cd06850">
    <property type="entry name" value="biotinyl_domain"/>
    <property type="match status" value="1"/>
</dbReference>
<dbReference type="PRINTS" id="PR01071">
    <property type="entry name" value="ACOABIOTINCC"/>
</dbReference>
<evidence type="ECO:0000256" key="2">
    <source>
        <dbReference type="ARBA" id="ARBA00005194"/>
    </source>
</evidence>
<organism evidence="12 13">
    <name type="scientific">Nguyenibacter vanlangensis</name>
    <dbReference type="NCBI Taxonomy" id="1216886"/>
    <lineage>
        <taxon>Bacteria</taxon>
        <taxon>Pseudomonadati</taxon>
        <taxon>Pseudomonadota</taxon>
        <taxon>Alphaproteobacteria</taxon>
        <taxon>Acetobacterales</taxon>
        <taxon>Acetobacteraceae</taxon>
        <taxon>Nguyenibacter</taxon>
    </lineage>
</organism>
<dbReference type="EMBL" id="CP152276">
    <property type="protein sequence ID" value="XAE40980.1"/>
    <property type="molecule type" value="Genomic_DNA"/>
</dbReference>
<evidence type="ECO:0000313" key="13">
    <source>
        <dbReference type="Proteomes" id="UP001449795"/>
    </source>
</evidence>
<dbReference type="PANTHER" id="PTHR45266:SF3">
    <property type="entry name" value="OXALOACETATE DECARBOXYLASE ALPHA CHAIN"/>
    <property type="match status" value="1"/>
</dbReference>
<evidence type="ECO:0000256" key="7">
    <source>
        <dbReference type="ARBA" id="ARBA00023160"/>
    </source>
</evidence>
<keyword evidence="7 9" id="KW-0275">Fatty acid biosynthesis</keyword>
<dbReference type="InterPro" id="IPR050709">
    <property type="entry name" value="Biotin_Carboxyl_Carrier/Decarb"/>
</dbReference>
<sequence length="151" mass="16184">MMLTLEQIEALMARMRALGIAELEYRHGDQQIRLVRDDDATAPHPPPLAPPPAATRNGMGDKPAATPEVIAATMYGQFYAAPAPDAAPFVGVGDRVAAGQPLYVLDVMKTLTRIEAEFACIIRETLCANGQAVEPGTPLFAITRLDEARNG</sequence>
<feature type="compositionally biased region" description="Pro residues" evidence="10">
    <location>
        <begin position="43"/>
        <end position="53"/>
    </location>
</feature>
<dbReference type="Gene3D" id="2.40.50.100">
    <property type="match status" value="1"/>
</dbReference>
<protein>
    <recommendedName>
        <fullName evidence="3 9">Biotin carboxyl carrier protein of acetyl-CoA carboxylase</fullName>
    </recommendedName>
</protein>
<evidence type="ECO:0000256" key="4">
    <source>
        <dbReference type="ARBA" id="ARBA00022516"/>
    </source>
</evidence>
<dbReference type="InterPro" id="IPR000089">
    <property type="entry name" value="Biotin_lipoyl"/>
</dbReference>
<reference evidence="12 13" key="1">
    <citation type="submission" date="2024-04" db="EMBL/GenBank/DDBJ databases">
        <title>Complete genome sequence of Nguyenibacter vanlangesis HBCM-1154, a strain capable of nitrogen fixation, IAA production, and phosphorus solubilization isolated from sugarcane soil.</title>
        <authorList>
            <person name="MY HANH P."/>
        </authorList>
    </citation>
    <scope>NUCLEOTIDE SEQUENCE [LARGE SCALE GENOMIC DNA]</scope>
    <source>
        <strain evidence="12 13">HBCM 1154</strain>
    </source>
</reference>
<accession>A0ABZ3CZW4</accession>
<dbReference type="Proteomes" id="UP001449795">
    <property type="component" value="Chromosome"/>
</dbReference>
<keyword evidence="4 9" id="KW-0444">Lipid biosynthesis</keyword>
<evidence type="ECO:0000256" key="6">
    <source>
        <dbReference type="ARBA" id="ARBA00023098"/>
    </source>
</evidence>
<proteinExistence type="predicted"/>
<keyword evidence="13" id="KW-1185">Reference proteome</keyword>
<comment type="function">
    <text evidence="1 9">This protein is a component of the acetyl coenzyme A carboxylase complex; first, biotin carboxylase catalyzes the carboxylation of the carrier protein and then the transcarboxylase transfers the carboxyl group to form malonyl-CoA.</text>
</comment>
<gene>
    <name evidence="12" type="ORF">AAC691_11580</name>
</gene>
<name>A0ABZ3CZW4_9PROT</name>
<evidence type="ECO:0000256" key="10">
    <source>
        <dbReference type="SAM" id="MobiDB-lite"/>
    </source>
</evidence>
<evidence type="ECO:0000256" key="9">
    <source>
        <dbReference type="RuleBase" id="RU364072"/>
    </source>
</evidence>
<dbReference type="Pfam" id="PF00364">
    <property type="entry name" value="Biotin_lipoyl"/>
    <property type="match status" value="1"/>
</dbReference>
<dbReference type="PANTHER" id="PTHR45266">
    <property type="entry name" value="OXALOACETATE DECARBOXYLASE ALPHA CHAIN"/>
    <property type="match status" value="1"/>
</dbReference>
<feature type="region of interest" description="Disordered" evidence="10">
    <location>
        <begin position="38"/>
        <end position="64"/>
    </location>
</feature>
<keyword evidence="5 9" id="KW-0276">Fatty acid metabolism</keyword>
<dbReference type="InterPro" id="IPR001249">
    <property type="entry name" value="AcCoA_biotinCC"/>
</dbReference>
<dbReference type="InterPro" id="IPR011053">
    <property type="entry name" value="Single_hybrid_motif"/>
</dbReference>
<evidence type="ECO:0000313" key="12">
    <source>
        <dbReference type="EMBL" id="XAE40980.1"/>
    </source>
</evidence>
<dbReference type="SUPFAM" id="SSF51230">
    <property type="entry name" value="Single hybrid motif"/>
    <property type="match status" value="1"/>
</dbReference>
<evidence type="ECO:0000256" key="5">
    <source>
        <dbReference type="ARBA" id="ARBA00022832"/>
    </source>
</evidence>
<keyword evidence="6 9" id="KW-0443">Lipid metabolism</keyword>
<dbReference type="InterPro" id="IPR001882">
    <property type="entry name" value="Biotin_BS"/>
</dbReference>
<comment type="pathway">
    <text evidence="2 9">Lipid metabolism; fatty acid biosynthesis.</text>
</comment>
<evidence type="ECO:0000256" key="1">
    <source>
        <dbReference type="ARBA" id="ARBA00003761"/>
    </source>
</evidence>
<dbReference type="PROSITE" id="PS00188">
    <property type="entry name" value="BIOTIN"/>
    <property type="match status" value="1"/>
</dbReference>